<evidence type="ECO:0000256" key="7">
    <source>
        <dbReference type="ARBA" id="ARBA00022801"/>
    </source>
</evidence>
<reference evidence="11 12" key="1">
    <citation type="submission" date="2024-01" db="EMBL/GenBank/DDBJ databases">
        <title>Comparative genomics of Cryptococcus and Kwoniella reveals pathogenesis evolution and contrasting modes of karyotype evolution via chromosome fusion or intercentromeric recombination.</title>
        <authorList>
            <person name="Coelho M.A."/>
            <person name="David-Palma M."/>
            <person name="Shea T."/>
            <person name="Bowers K."/>
            <person name="McGinley-Smith S."/>
            <person name="Mohammad A.W."/>
            <person name="Gnirke A."/>
            <person name="Yurkov A.M."/>
            <person name="Nowrousian M."/>
            <person name="Sun S."/>
            <person name="Cuomo C.A."/>
            <person name="Heitman J."/>
        </authorList>
    </citation>
    <scope>NUCLEOTIDE SEQUENCE [LARGE SCALE GENOMIC DNA]</scope>
    <source>
        <strain evidence="11">CBS 11374</strain>
    </source>
</reference>
<keyword evidence="5" id="KW-0645">Protease</keyword>
<dbReference type="SUPFAM" id="SSF48371">
    <property type="entry name" value="ARM repeat"/>
    <property type="match status" value="1"/>
</dbReference>
<keyword evidence="4" id="KW-0963">Cytoplasm</keyword>
<dbReference type="InterPro" id="IPR045357">
    <property type="entry name" value="Aminopeptidase_N-like_N"/>
</dbReference>
<dbReference type="GO" id="GO:0016787">
    <property type="term" value="F:hydrolase activity"/>
    <property type="evidence" value="ECO:0007669"/>
    <property type="project" value="UniProtKB-KW"/>
</dbReference>
<evidence type="ECO:0000256" key="9">
    <source>
        <dbReference type="ARBA" id="ARBA00023049"/>
    </source>
</evidence>
<dbReference type="EMBL" id="CP141887">
    <property type="protein sequence ID" value="WRT68213.1"/>
    <property type="molecule type" value="Genomic_DNA"/>
</dbReference>
<keyword evidence="8" id="KW-0862">Zinc</keyword>
<sequence>MSFSPHFTKSSGGSSPSPFDRDLATLANYTEVVTRNIKIDWEVDWDQKILSGNVELGLEAKKDGVDQVILDSSYLDLKSVQVEAQDVEYSLGDRIDVMGQALKIKLPKSMSKGENVTIKITYSTTTSCTALGWLEPSQTKSGKHPYLYSQAQAIHARSMLPCQDTPAVKATYQAKVRSGRGLEVLLSGQRKGVNDLGDGKREFVYEQPVGIPSYLIAIAAGELNHKSFDNLEGRNWSTGCWTEPLLMDKAYKEFREDTANFVKTAEDLTSSYKFGTYDILFLPESFPYGGMENSCLTFATPTIIAGDKSQVDVVAHEISHSWFGNGIGCASWCHFWLNEGWTTYLERLIMRETHGELDRQLSYTVGRRGLVGDLERLNPRFQKLVIEYKEHEDPDEGYSQVPYEKGANFLLHLERTLGGLDNFIPYMKDYVRTFEGTSITTDQWREHLFHYFKQHKDGEELTRRLGKVDWDEWLHGTGPDLCVDIQYDDTLSKACYELAARWDKARDGDVSGFKEADVKDFSSTQTVVFLDKLETYDTLPAKVVASLDKLYGFGFTGNAEIGLRFYEVALKSGPEYAKSAAAWVINKGRMKFCRPIFRLLNEQTPELAKKTFLEHANFFHPIARKMIAKDLGVKVDA</sequence>
<dbReference type="RefSeq" id="XP_062792953.1">
    <property type="nucleotide sequence ID" value="XM_062936902.1"/>
</dbReference>
<dbReference type="GeneID" id="87957319"/>
<dbReference type="PANTHER" id="PTHR45726:SF3">
    <property type="entry name" value="LEUKOTRIENE A-4 HYDROLASE"/>
    <property type="match status" value="1"/>
</dbReference>
<evidence type="ECO:0000259" key="10">
    <source>
        <dbReference type="SMART" id="SM01263"/>
    </source>
</evidence>
<keyword evidence="9" id="KW-0482">Metalloprotease</keyword>
<evidence type="ECO:0000256" key="4">
    <source>
        <dbReference type="ARBA" id="ARBA00022490"/>
    </source>
</evidence>
<evidence type="ECO:0000256" key="2">
    <source>
        <dbReference type="ARBA" id="ARBA00004496"/>
    </source>
</evidence>
<dbReference type="Gene3D" id="1.25.40.320">
    <property type="entry name" value="Peptidase M1, leukotriene A4 hydrolase/aminopeptidase C-terminal domain"/>
    <property type="match status" value="1"/>
</dbReference>
<dbReference type="InterPro" id="IPR042097">
    <property type="entry name" value="Aminopeptidase_N-like_N_sf"/>
</dbReference>
<comment type="similarity">
    <text evidence="3">Belongs to the peptidase M1 family.</text>
</comment>
<protein>
    <submittedName>
        <fullName evidence="11">Leukotriene A-4 hydrolase/aminopeptidase</fullName>
    </submittedName>
</protein>
<organism evidence="11 12">
    <name type="scientific">Kwoniella shivajii</name>
    <dbReference type="NCBI Taxonomy" id="564305"/>
    <lineage>
        <taxon>Eukaryota</taxon>
        <taxon>Fungi</taxon>
        <taxon>Dikarya</taxon>
        <taxon>Basidiomycota</taxon>
        <taxon>Agaricomycotina</taxon>
        <taxon>Tremellomycetes</taxon>
        <taxon>Tremellales</taxon>
        <taxon>Cryptococcaceae</taxon>
        <taxon>Kwoniella</taxon>
    </lineage>
</organism>
<keyword evidence="12" id="KW-1185">Reference proteome</keyword>
<keyword evidence="6" id="KW-0479">Metal-binding</keyword>
<evidence type="ECO:0000313" key="12">
    <source>
        <dbReference type="Proteomes" id="UP001329825"/>
    </source>
</evidence>
<dbReference type="Pfam" id="PF09127">
    <property type="entry name" value="Leuk-A4-hydro_C"/>
    <property type="match status" value="1"/>
</dbReference>
<evidence type="ECO:0000313" key="11">
    <source>
        <dbReference type="EMBL" id="WRT68213.1"/>
    </source>
</evidence>
<dbReference type="InterPro" id="IPR027268">
    <property type="entry name" value="Peptidase_M4/M1_CTD_sf"/>
</dbReference>
<dbReference type="Gene3D" id="2.60.40.1730">
    <property type="entry name" value="tricorn interacting facor f3 domain"/>
    <property type="match status" value="1"/>
</dbReference>
<dbReference type="InterPro" id="IPR038502">
    <property type="entry name" value="M1_LTA-4_hydro/amino_C_sf"/>
</dbReference>
<dbReference type="InterPro" id="IPR016024">
    <property type="entry name" value="ARM-type_fold"/>
</dbReference>
<evidence type="ECO:0000256" key="6">
    <source>
        <dbReference type="ARBA" id="ARBA00022723"/>
    </source>
</evidence>
<dbReference type="Gene3D" id="3.30.2010.30">
    <property type="match status" value="1"/>
</dbReference>
<dbReference type="InterPro" id="IPR049980">
    <property type="entry name" value="LTA4H_cat"/>
</dbReference>
<dbReference type="SMART" id="SM01263">
    <property type="entry name" value="Leuk-A4-hydro_C"/>
    <property type="match status" value="1"/>
</dbReference>
<evidence type="ECO:0000256" key="5">
    <source>
        <dbReference type="ARBA" id="ARBA00022670"/>
    </source>
</evidence>
<dbReference type="InterPro" id="IPR034015">
    <property type="entry name" value="M1_LTA4H"/>
</dbReference>
<dbReference type="SUPFAM" id="SSF63737">
    <property type="entry name" value="Leukotriene A4 hydrolase N-terminal domain"/>
    <property type="match status" value="1"/>
</dbReference>
<dbReference type="Proteomes" id="UP001329825">
    <property type="component" value="Chromosome 7"/>
</dbReference>
<feature type="domain" description="Peptidase M1 leukotriene A4 hydrolase/aminopeptidase C-terminal" evidence="10">
    <location>
        <begin position="490"/>
        <end position="631"/>
    </location>
</feature>
<dbReference type="SUPFAM" id="SSF55486">
    <property type="entry name" value="Metalloproteases ('zincins'), catalytic domain"/>
    <property type="match status" value="1"/>
</dbReference>
<comment type="cofactor">
    <cofactor evidence="1">
        <name>Zn(2+)</name>
        <dbReference type="ChEBI" id="CHEBI:29105"/>
    </cofactor>
</comment>
<dbReference type="CDD" id="cd09599">
    <property type="entry name" value="M1_LTA4H"/>
    <property type="match status" value="1"/>
</dbReference>
<name>A0ABZ1D2G1_9TREE</name>
<dbReference type="InterPro" id="IPR014782">
    <property type="entry name" value="Peptidase_M1_dom"/>
</dbReference>
<evidence type="ECO:0000256" key="8">
    <source>
        <dbReference type="ARBA" id="ARBA00022833"/>
    </source>
</evidence>
<keyword evidence="7 11" id="KW-0378">Hydrolase</keyword>
<dbReference type="Pfam" id="PF17900">
    <property type="entry name" value="Peptidase_M1_N"/>
    <property type="match status" value="1"/>
</dbReference>
<evidence type="ECO:0000256" key="3">
    <source>
        <dbReference type="ARBA" id="ARBA00010136"/>
    </source>
</evidence>
<dbReference type="PRINTS" id="PR00756">
    <property type="entry name" value="ALADIPTASE"/>
</dbReference>
<proteinExistence type="inferred from homology"/>
<gene>
    <name evidence="11" type="ORF">IL334_005188</name>
</gene>
<dbReference type="InterPro" id="IPR015211">
    <property type="entry name" value="Peptidase_M1_C"/>
</dbReference>
<evidence type="ECO:0000256" key="1">
    <source>
        <dbReference type="ARBA" id="ARBA00001947"/>
    </source>
</evidence>
<dbReference type="Pfam" id="PF01433">
    <property type="entry name" value="Peptidase_M1"/>
    <property type="match status" value="1"/>
</dbReference>
<dbReference type="PANTHER" id="PTHR45726">
    <property type="entry name" value="LEUKOTRIENE A-4 HYDROLASE"/>
    <property type="match status" value="1"/>
</dbReference>
<dbReference type="InterPro" id="IPR001930">
    <property type="entry name" value="Peptidase_M1"/>
</dbReference>
<comment type="subcellular location">
    <subcellularLocation>
        <location evidence="2">Cytoplasm</location>
    </subcellularLocation>
</comment>
<accession>A0ABZ1D2G1</accession>
<dbReference type="Gene3D" id="1.10.390.10">
    <property type="entry name" value="Neutral Protease Domain 2"/>
    <property type="match status" value="1"/>
</dbReference>